<dbReference type="EMBL" id="MCFD01000005">
    <property type="protein sequence ID" value="ORX70679.1"/>
    <property type="molecule type" value="Genomic_DNA"/>
</dbReference>
<keyword evidence="2" id="KW-1185">Reference proteome</keyword>
<dbReference type="OrthoDB" id="5567507at2759"/>
<sequence>MQPRHEQLAAHLEGGAVCSIYVLRSQPDASVQWRLLADRRTLELRSAALGPVVKNRTAACILQRLRRALHRRGDLRSQLLPTCGRFGRDYCPWRGKGDGFSVHSRRHCLSVKIWQCARQSQTLSWTLSARTTWYRAFSLQGCKVTARQTTGSTGRRWSQHAGSWL</sequence>
<accession>A0A1Y1WAW7</accession>
<dbReference type="Proteomes" id="UP000193922">
    <property type="component" value="Unassembled WGS sequence"/>
</dbReference>
<evidence type="ECO:0000313" key="2">
    <source>
        <dbReference type="Proteomes" id="UP000193922"/>
    </source>
</evidence>
<dbReference type="RefSeq" id="XP_040744258.1">
    <property type="nucleotide sequence ID" value="XM_040889725.1"/>
</dbReference>
<evidence type="ECO:0000313" key="1">
    <source>
        <dbReference type="EMBL" id="ORX70679.1"/>
    </source>
</evidence>
<comment type="caution">
    <text evidence="1">The sequence shown here is derived from an EMBL/GenBank/DDBJ whole genome shotgun (WGS) entry which is preliminary data.</text>
</comment>
<proteinExistence type="predicted"/>
<name>A0A1Y1WAW7_9FUNG</name>
<organism evidence="1 2">
    <name type="scientific">Linderina pennispora</name>
    <dbReference type="NCBI Taxonomy" id="61395"/>
    <lineage>
        <taxon>Eukaryota</taxon>
        <taxon>Fungi</taxon>
        <taxon>Fungi incertae sedis</taxon>
        <taxon>Zoopagomycota</taxon>
        <taxon>Kickxellomycotina</taxon>
        <taxon>Kickxellomycetes</taxon>
        <taxon>Kickxellales</taxon>
        <taxon>Kickxellaceae</taxon>
        <taxon>Linderina</taxon>
    </lineage>
</organism>
<reference evidence="1 2" key="1">
    <citation type="submission" date="2016-07" db="EMBL/GenBank/DDBJ databases">
        <title>Pervasive Adenine N6-methylation of Active Genes in Fungi.</title>
        <authorList>
            <consortium name="DOE Joint Genome Institute"/>
            <person name="Mondo S.J."/>
            <person name="Dannebaum R.O."/>
            <person name="Kuo R.C."/>
            <person name="Labutti K."/>
            <person name="Haridas S."/>
            <person name="Kuo A."/>
            <person name="Salamov A."/>
            <person name="Ahrendt S.R."/>
            <person name="Lipzen A."/>
            <person name="Sullivan W."/>
            <person name="Andreopoulos W.B."/>
            <person name="Clum A."/>
            <person name="Lindquist E."/>
            <person name="Daum C."/>
            <person name="Ramamoorthy G.K."/>
            <person name="Gryganskyi A."/>
            <person name="Culley D."/>
            <person name="Magnuson J.K."/>
            <person name="James T.Y."/>
            <person name="O'Malley M.A."/>
            <person name="Stajich J.E."/>
            <person name="Spatafora J.W."/>
            <person name="Visel A."/>
            <person name="Grigoriev I.V."/>
        </authorList>
    </citation>
    <scope>NUCLEOTIDE SEQUENCE [LARGE SCALE GENOMIC DNA]</scope>
    <source>
        <strain evidence="1 2">ATCC 12442</strain>
    </source>
</reference>
<gene>
    <name evidence="1" type="ORF">DL89DRAFT_283241</name>
</gene>
<dbReference type="AlphaFoldDB" id="A0A1Y1WAW7"/>
<dbReference type="GeneID" id="63806373"/>
<protein>
    <submittedName>
        <fullName evidence="1">Uncharacterized protein</fullName>
    </submittedName>
</protein>